<dbReference type="InterPro" id="IPR004821">
    <property type="entry name" value="Cyt_trans-like"/>
</dbReference>
<evidence type="ECO:0000256" key="8">
    <source>
        <dbReference type="ARBA" id="ARBA00023027"/>
    </source>
</evidence>
<feature type="domain" description="Cytidyltransferase-like" evidence="11">
    <location>
        <begin position="27"/>
        <end position="182"/>
    </location>
</feature>
<dbReference type="PANTHER" id="PTHR39321:SF3">
    <property type="entry name" value="PHOSPHOPANTETHEINE ADENYLYLTRANSFERASE"/>
    <property type="match status" value="1"/>
</dbReference>
<dbReference type="SUPFAM" id="SSF52374">
    <property type="entry name" value="Nucleotidylyl transferase"/>
    <property type="match status" value="1"/>
</dbReference>
<dbReference type="OrthoDB" id="5295945at2"/>
<dbReference type="NCBIfam" id="TIGR00482">
    <property type="entry name" value="nicotinate (nicotinamide) nucleotide adenylyltransferase"/>
    <property type="match status" value="1"/>
</dbReference>
<dbReference type="InterPro" id="IPR014729">
    <property type="entry name" value="Rossmann-like_a/b/a_fold"/>
</dbReference>
<dbReference type="GO" id="GO:0004515">
    <property type="term" value="F:nicotinate-nucleotide adenylyltransferase activity"/>
    <property type="evidence" value="ECO:0007669"/>
    <property type="project" value="UniProtKB-UniRule"/>
</dbReference>
<dbReference type="Proteomes" id="UP000290567">
    <property type="component" value="Unassembled WGS sequence"/>
</dbReference>
<keyword evidence="3 10" id="KW-0662">Pyridine nucleotide biosynthesis</keyword>
<dbReference type="AlphaFoldDB" id="A0A4P5P7X6"/>
<evidence type="ECO:0000256" key="10">
    <source>
        <dbReference type="HAMAP-Rule" id="MF_00244"/>
    </source>
</evidence>
<keyword evidence="8 10" id="KW-0520">NAD</keyword>
<keyword evidence="6 10" id="KW-0547">Nucleotide-binding</keyword>
<comment type="similarity">
    <text evidence="10">Belongs to the NadD family.</text>
</comment>
<dbReference type="InterPro" id="IPR005248">
    <property type="entry name" value="NadD/NMNAT"/>
</dbReference>
<keyword evidence="5 10" id="KW-0548">Nucleotidyltransferase</keyword>
<sequence length="212" mass="24265">MYHSEVVTVPETVAVVDLSGPKKQVGLIGGNFNPVHFAHLMIAEQVGQKLGFDHVEFLPSYLPPHIDEKQTIDSLHRLNMVRLAIEDNPHLTINTTDLDRKGKSYTVDTMKKLKIENPDTEYYFIIGGDQVEYLPKWHKIDELAQLVNFVGVKRPGYEIDSPYPIIWVDVPQIQLSSSYIRKQVAQGCSIRYLVPEKVREYIEEEGLYLNEA</sequence>
<reference evidence="13" key="1">
    <citation type="submission" date="2019-02" db="EMBL/GenBank/DDBJ databases">
        <title>Draft genome sequence of Enterococcus sp. Gos25-1.</title>
        <authorList>
            <person name="Tanaka N."/>
            <person name="Shiwa Y."/>
            <person name="Fujita N."/>
        </authorList>
    </citation>
    <scope>NUCLEOTIDE SEQUENCE [LARGE SCALE GENOMIC DNA]</scope>
    <source>
        <strain evidence="13">Gos25-1</strain>
    </source>
</reference>
<dbReference type="EMBL" id="BJCC01000001">
    <property type="protein sequence ID" value="GCF92321.1"/>
    <property type="molecule type" value="Genomic_DNA"/>
</dbReference>
<keyword evidence="4 10" id="KW-0808">Transferase</keyword>
<comment type="catalytic activity">
    <reaction evidence="9 10">
        <text>nicotinate beta-D-ribonucleotide + ATP + H(+) = deamido-NAD(+) + diphosphate</text>
        <dbReference type="Rhea" id="RHEA:22860"/>
        <dbReference type="ChEBI" id="CHEBI:15378"/>
        <dbReference type="ChEBI" id="CHEBI:30616"/>
        <dbReference type="ChEBI" id="CHEBI:33019"/>
        <dbReference type="ChEBI" id="CHEBI:57502"/>
        <dbReference type="ChEBI" id="CHEBI:58437"/>
        <dbReference type="EC" id="2.7.7.18"/>
    </reaction>
</comment>
<evidence type="ECO:0000256" key="5">
    <source>
        <dbReference type="ARBA" id="ARBA00022695"/>
    </source>
</evidence>
<dbReference type="EC" id="2.7.7.18" evidence="10"/>
<dbReference type="HAMAP" id="MF_00244">
    <property type="entry name" value="NaMN_adenylyltr"/>
    <property type="match status" value="1"/>
</dbReference>
<keyword evidence="13" id="KW-1185">Reference proteome</keyword>
<dbReference type="CDD" id="cd02165">
    <property type="entry name" value="NMNAT"/>
    <property type="match status" value="1"/>
</dbReference>
<protein>
    <recommendedName>
        <fullName evidence="10">Probable nicotinate-nucleotide adenylyltransferase</fullName>
        <ecNumber evidence="10">2.7.7.18</ecNumber>
    </recommendedName>
    <alternativeName>
        <fullName evidence="10">Deamido-NAD(+) diphosphorylase</fullName>
    </alternativeName>
    <alternativeName>
        <fullName evidence="10">Deamido-NAD(+) pyrophosphorylase</fullName>
    </alternativeName>
    <alternativeName>
        <fullName evidence="10">Nicotinate mononucleotide adenylyltransferase</fullName>
        <shortName evidence="10">NaMN adenylyltransferase</shortName>
    </alternativeName>
</protein>
<evidence type="ECO:0000256" key="4">
    <source>
        <dbReference type="ARBA" id="ARBA00022679"/>
    </source>
</evidence>
<comment type="pathway">
    <text evidence="2 10">Cofactor biosynthesis; NAD(+) biosynthesis; deamido-NAD(+) from nicotinate D-ribonucleotide: step 1/1.</text>
</comment>
<comment type="caution">
    <text evidence="12">The sequence shown here is derived from an EMBL/GenBank/DDBJ whole genome shotgun (WGS) entry which is preliminary data.</text>
</comment>
<evidence type="ECO:0000259" key="11">
    <source>
        <dbReference type="Pfam" id="PF01467"/>
    </source>
</evidence>
<dbReference type="NCBIfam" id="NF000841">
    <property type="entry name" value="PRK00071.1-4"/>
    <property type="match status" value="1"/>
</dbReference>
<name>A0A4P5P7X6_9ENTE</name>
<dbReference type="GO" id="GO:0009435">
    <property type="term" value="P:NAD+ biosynthetic process"/>
    <property type="evidence" value="ECO:0007669"/>
    <property type="project" value="UniProtKB-UniRule"/>
</dbReference>
<evidence type="ECO:0000256" key="7">
    <source>
        <dbReference type="ARBA" id="ARBA00022840"/>
    </source>
</evidence>
<evidence type="ECO:0000313" key="13">
    <source>
        <dbReference type="Proteomes" id="UP000290567"/>
    </source>
</evidence>
<evidence type="ECO:0000256" key="3">
    <source>
        <dbReference type="ARBA" id="ARBA00022642"/>
    </source>
</evidence>
<evidence type="ECO:0000313" key="12">
    <source>
        <dbReference type="EMBL" id="GCF92321.1"/>
    </source>
</evidence>
<keyword evidence="7 10" id="KW-0067">ATP-binding</keyword>
<evidence type="ECO:0000256" key="1">
    <source>
        <dbReference type="ARBA" id="ARBA00002324"/>
    </source>
</evidence>
<proteinExistence type="inferred from homology"/>
<dbReference type="PANTHER" id="PTHR39321">
    <property type="entry name" value="NICOTINATE-NUCLEOTIDE ADENYLYLTRANSFERASE-RELATED"/>
    <property type="match status" value="1"/>
</dbReference>
<evidence type="ECO:0000256" key="6">
    <source>
        <dbReference type="ARBA" id="ARBA00022741"/>
    </source>
</evidence>
<accession>A0A4P5P7X6</accession>
<comment type="function">
    <text evidence="1 10">Catalyzes the reversible adenylation of nicotinate mononucleotide (NaMN) to nicotinic acid adenine dinucleotide (NaAD).</text>
</comment>
<organism evidence="12 13">
    <name type="scientific">Enterococcus florum</name>
    <dbReference type="NCBI Taxonomy" id="2480627"/>
    <lineage>
        <taxon>Bacteria</taxon>
        <taxon>Bacillati</taxon>
        <taxon>Bacillota</taxon>
        <taxon>Bacilli</taxon>
        <taxon>Lactobacillales</taxon>
        <taxon>Enterococcaceae</taxon>
        <taxon>Enterococcus</taxon>
    </lineage>
</organism>
<evidence type="ECO:0000256" key="2">
    <source>
        <dbReference type="ARBA" id="ARBA00005019"/>
    </source>
</evidence>
<evidence type="ECO:0000256" key="9">
    <source>
        <dbReference type="ARBA" id="ARBA00048721"/>
    </source>
</evidence>
<dbReference type="Pfam" id="PF01467">
    <property type="entry name" value="CTP_transf_like"/>
    <property type="match status" value="1"/>
</dbReference>
<dbReference type="GO" id="GO:0005524">
    <property type="term" value="F:ATP binding"/>
    <property type="evidence" value="ECO:0007669"/>
    <property type="project" value="UniProtKB-KW"/>
</dbReference>
<gene>
    <name evidence="10 12" type="primary">nadD</name>
    <name evidence="12" type="ORF">NRIC_02120</name>
</gene>
<dbReference type="UniPathway" id="UPA00253">
    <property type="reaction ID" value="UER00332"/>
</dbReference>
<dbReference type="Gene3D" id="3.40.50.620">
    <property type="entry name" value="HUPs"/>
    <property type="match status" value="1"/>
</dbReference>
<dbReference type="NCBIfam" id="NF000840">
    <property type="entry name" value="PRK00071.1-3"/>
    <property type="match status" value="1"/>
</dbReference>